<dbReference type="AlphaFoldDB" id="A0A3B0RSE2"/>
<dbReference type="GO" id="GO:0006826">
    <property type="term" value="P:iron ion transport"/>
    <property type="evidence" value="ECO:0007669"/>
    <property type="project" value="UniProtKB-KW"/>
</dbReference>
<evidence type="ECO:0000256" key="3">
    <source>
        <dbReference type="ARBA" id="ARBA00022496"/>
    </source>
</evidence>
<keyword evidence="6" id="KW-0408">Iron</keyword>
<keyword evidence="13" id="KW-0675">Receptor</keyword>
<evidence type="ECO:0000313" key="13">
    <source>
        <dbReference type="EMBL" id="VAV91278.1"/>
    </source>
</evidence>
<dbReference type="PROSITE" id="PS01156">
    <property type="entry name" value="TONB_DEPENDENT_REC_2"/>
    <property type="match status" value="1"/>
</dbReference>
<dbReference type="InterPro" id="IPR036942">
    <property type="entry name" value="Beta-barrel_TonB_sf"/>
</dbReference>
<dbReference type="PROSITE" id="PS52016">
    <property type="entry name" value="TONB_DEPENDENT_REC_3"/>
    <property type="match status" value="1"/>
</dbReference>
<evidence type="ECO:0000256" key="4">
    <source>
        <dbReference type="ARBA" id="ARBA00022692"/>
    </source>
</evidence>
<dbReference type="Pfam" id="PF07715">
    <property type="entry name" value="Plug"/>
    <property type="match status" value="1"/>
</dbReference>
<evidence type="ECO:0000256" key="6">
    <source>
        <dbReference type="ARBA" id="ARBA00023004"/>
    </source>
</evidence>
<evidence type="ECO:0000256" key="8">
    <source>
        <dbReference type="ARBA" id="ARBA00023077"/>
    </source>
</evidence>
<evidence type="ECO:0000259" key="12">
    <source>
        <dbReference type="Pfam" id="PF07715"/>
    </source>
</evidence>
<evidence type="ECO:0000256" key="9">
    <source>
        <dbReference type="ARBA" id="ARBA00023136"/>
    </source>
</evidence>
<evidence type="ECO:0000256" key="7">
    <source>
        <dbReference type="ARBA" id="ARBA00023065"/>
    </source>
</evidence>
<gene>
    <name evidence="13" type="ORF">MNBD_ALPHA06-715</name>
</gene>
<proteinExistence type="predicted"/>
<dbReference type="Gene3D" id="2.40.170.20">
    <property type="entry name" value="TonB-dependent receptor, beta-barrel domain"/>
    <property type="match status" value="2"/>
</dbReference>
<dbReference type="Pfam" id="PF00593">
    <property type="entry name" value="TonB_dep_Rec_b-barrel"/>
    <property type="match status" value="1"/>
</dbReference>
<sequence>MDTSSNSRNIYLATSAIAIIFAPASAQAQERARVDEIVVTAQKREQNQQDIPVAVATYGAELIKNSGIRDIKDLIAVAPGLMVTSTASEASTTVRIRGIGTVGDNTGLESSAGIFIDGVYRSRNSVGFGDLGEIERIELLRGPQGTLFGKNTSAGALNVTTKGPEYEPSYGFEATASNFGGYGGAVFATGPLNDNETAAFRLYAAKRKRNGYVRNADPSGGDSFDQDVITLRGQIELRPNDNFKLNLIGDYSQRDENCCAGVPISVGTSSLLVNALGTGGYPVNTDATTPRALPRDAFTAYYNRGIGQKIDEKGVSAQLEWQTELVDITSITAYRNWKNVSGQDVDFTNADIFYRPDDGGFGNEFTTFTQELRFAGSRGKLDWLFGGFFMDEQLQRRDTIRFGEDYEAYLGFLLSGGTNAQAIADFTGIITGAPGTQVIPFGSNLPQDQGQLQDVYDHSAQTFALFTHNTVQLTERFSVTGGLRWTNEEKSVNATFSTNAPGCALYEGIFGADPVGGAIAAGAGSVAPVVGLVCLPWARSGLDGAARAQKISSSEFSGTAKAAFRINDDAMIYASYARGFKAGGLNLDRKFDPGQTSGTLAAWDTRFAPETVDTFEAGLKTESFDNSLLANITVFSSRFHDFQLNTFNGTSFIVDSVPQVKSDGVELELLFLPDIDGLTLQGGITYADTRYGTLAGTPANLSGQQMSLSPKWYGTAAITYEHPLADNLVWRVHVDGRAVSSYNTGSDLDAVKQQDGFATFNARFAIAQVDDNWSLELWGRNIFDTTYMQVAFDTPLGGSSAFSMFPGAPRIWGASLRGKF</sequence>
<dbReference type="PANTHER" id="PTHR32552:SF81">
    <property type="entry name" value="TONB-DEPENDENT OUTER MEMBRANE RECEPTOR"/>
    <property type="match status" value="1"/>
</dbReference>
<organism evidence="13">
    <name type="scientific">hydrothermal vent metagenome</name>
    <dbReference type="NCBI Taxonomy" id="652676"/>
    <lineage>
        <taxon>unclassified sequences</taxon>
        <taxon>metagenomes</taxon>
        <taxon>ecological metagenomes</taxon>
    </lineage>
</organism>
<keyword evidence="8" id="KW-0798">TonB box</keyword>
<keyword evidence="5" id="KW-0732">Signal</keyword>
<evidence type="ECO:0000259" key="11">
    <source>
        <dbReference type="Pfam" id="PF00593"/>
    </source>
</evidence>
<dbReference type="InterPro" id="IPR000531">
    <property type="entry name" value="Beta-barrel_TonB"/>
</dbReference>
<dbReference type="InterPro" id="IPR039426">
    <property type="entry name" value="TonB-dep_rcpt-like"/>
</dbReference>
<keyword evidence="7" id="KW-0406">Ion transport</keyword>
<evidence type="ECO:0000256" key="10">
    <source>
        <dbReference type="ARBA" id="ARBA00023237"/>
    </source>
</evidence>
<accession>A0A3B0RSE2</accession>
<protein>
    <submittedName>
        <fullName evidence="13">TonB-dependent receptor</fullName>
    </submittedName>
</protein>
<comment type="subcellular location">
    <subcellularLocation>
        <location evidence="1">Cell outer membrane</location>
        <topology evidence="1">Multi-pass membrane protein</topology>
    </subcellularLocation>
</comment>
<feature type="domain" description="TonB-dependent receptor plug" evidence="12">
    <location>
        <begin position="48"/>
        <end position="156"/>
    </location>
</feature>
<keyword evidence="4" id="KW-0812">Transmembrane</keyword>
<feature type="domain" description="TonB-dependent receptor-like beta-barrel" evidence="11">
    <location>
        <begin position="278"/>
        <end position="782"/>
    </location>
</feature>
<dbReference type="InterPro" id="IPR012910">
    <property type="entry name" value="Plug_dom"/>
</dbReference>
<keyword evidence="9" id="KW-0472">Membrane</keyword>
<dbReference type="SUPFAM" id="SSF56935">
    <property type="entry name" value="Porins"/>
    <property type="match status" value="1"/>
</dbReference>
<dbReference type="GO" id="GO:0009279">
    <property type="term" value="C:cell outer membrane"/>
    <property type="evidence" value="ECO:0007669"/>
    <property type="project" value="UniProtKB-SubCell"/>
</dbReference>
<dbReference type="InterPro" id="IPR010917">
    <property type="entry name" value="TonB_rcpt_CS"/>
</dbReference>
<reference evidence="13" key="1">
    <citation type="submission" date="2018-06" db="EMBL/GenBank/DDBJ databases">
        <authorList>
            <person name="Zhirakovskaya E."/>
        </authorList>
    </citation>
    <scope>NUCLEOTIDE SEQUENCE</scope>
</reference>
<dbReference type="PANTHER" id="PTHR32552">
    <property type="entry name" value="FERRICHROME IRON RECEPTOR-RELATED"/>
    <property type="match status" value="1"/>
</dbReference>
<evidence type="ECO:0000256" key="1">
    <source>
        <dbReference type="ARBA" id="ARBA00004571"/>
    </source>
</evidence>
<keyword evidence="10" id="KW-0998">Cell outer membrane</keyword>
<keyword evidence="2" id="KW-0813">Transport</keyword>
<dbReference type="EMBL" id="UOEE01000124">
    <property type="protein sequence ID" value="VAV91278.1"/>
    <property type="molecule type" value="Genomic_DNA"/>
</dbReference>
<name>A0A3B0RSE2_9ZZZZ</name>
<evidence type="ECO:0000256" key="5">
    <source>
        <dbReference type="ARBA" id="ARBA00022729"/>
    </source>
</evidence>
<evidence type="ECO:0000256" key="2">
    <source>
        <dbReference type="ARBA" id="ARBA00022448"/>
    </source>
</evidence>
<keyword evidence="3" id="KW-0410">Iron transport</keyword>